<keyword evidence="7" id="KW-0503">Monooxygenase</keyword>
<dbReference type="Pfam" id="PF00067">
    <property type="entry name" value="p450"/>
    <property type="match status" value="1"/>
</dbReference>
<dbReference type="InterPro" id="IPR017972">
    <property type="entry name" value="Cyt_P450_CS"/>
</dbReference>
<evidence type="ECO:0008006" key="10">
    <source>
        <dbReference type="Google" id="ProtNLM"/>
    </source>
</evidence>
<evidence type="ECO:0000313" key="8">
    <source>
        <dbReference type="EMBL" id="GHO58355.1"/>
    </source>
</evidence>
<evidence type="ECO:0000256" key="3">
    <source>
        <dbReference type="ARBA" id="ARBA00022723"/>
    </source>
</evidence>
<evidence type="ECO:0000256" key="4">
    <source>
        <dbReference type="ARBA" id="ARBA00023002"/>
    </source>
</evidence>
<evidence type="ECO:0000256" key="7">
    <source>
        <dbReference type="RuleBase" id="RU000461"/>
    </source>
</evidence>
<keyword evidence="3 7" id="KW-0479">Metal-binding</keyword>
<comment type="similarity">
    <text evidence="1 7">Belongs to the cytochrome P450 family.</text>
</comment>
<evidence type="ECO:0000256" key="2">
    <source>
        <dbReference type="ARBA" id="ARBA00022617"/>
    </source>
</evidence>
<dbReference type="EMBL" id="BNJG01000003">
    <property type="protein sequence ID" value="GHO58355.1"/>
    <property type="molecule type" value="Genomic_DNA"/>
</dbReference>
<reference evidence="8 9" key="1">
    <citation type="journal article" date="2021" name="Int. J. Syst. Evol. Microbiol.">
        <title>Reticulibacter mediterranei gen. nov., sp. nov., within the new family Reticulibacteraceae fam. nov., and Ktedonospora formicarum gen. nov., sp. nov., Ktedonobacter robiniae sp. nov., Dictyobacter formicarum sp. nov. and Dictyobacter arantiisoli sp. nov., belonging to the class Ktedonobacteria.</title>
        <authorList>
            <person name="Yabe S."/>
            <person name="Zheng Y."/>
            <person name="Wang C.M."/>
            <person name="Sakai Y."/>
            <person name="Abe K."/>
            <person name="Yokota A."/>
            <person name="Donadio S."/>
            <person name="Cavaletti L."/>
            <person name="Monciardini P."/>
        </authorList>
    </citation>
    <scope>NUCLEOTIDE SEQUENCE [LARGE SCALE GENOMIC DNA]</scope>
    <source>
        <strain evidence="8 9">SOSP1-30</strain>
    </source>
</reference>
<dbReference type="PRINTS" id="PR00463">
    <property type="entry name" value="EP450I"/>
</dbReference>
<accession>A0ABQ3V133</accession>
<comment type="function">
    <text evidence="6">Cytochromes P450 are a group of heme-thiolate monooxygenases. They oxidize a variety of structurally unrelated compounds, including steroids, fatty acids, and xenobiotics.</text>
</comment>
<dbReference type="RefSeq" id="WP_201374661.1">
    <property type="nucleotide sequence ID" value="NZ_BNJG01000003.1"/>
</dbReference>
<dbReference type="InterPro" id="IPR050705">
    <property type="entry name" value="Cytochrome_P450_3A"/>
</dbReference>
<dbReference type="PANTHER" id="PTHR24302:SF15">
    <property type="entry name" value="FATTY-ACID PEROXYGENASE"/>
    <property type="match status" value="1"/>
</dbReference>
<name>A0ABQ3V133_9CHLR</name>
<dbReference type="Gene3D" id="1.10.630.10">
    <property type="entry name" value="Cytochrome P450"/>
    <property type="match status" value="1"/>
</dbReference>
<dbReference type="Proteomes" id="UP000654345">
    <property type="component" value="Unassembled WGS sequence"/>
</dbReference>
<keyword evidence="4 7" id="KW-0560">Oxidoreductase</keyword>
<dbReference type="InterPro" id="IPR002401">
    <property type="entry name" value="Cyt_P450_E_grp-I"/>
</dbReference>
<keyword evidence="5 7" id="KW-0408">Iron</keyword>
<dbReference type="InterPro" id="IPR036396">
    <property type="entry name" value="Cyt_P450_sf"/>
</dbReference>
<keyword evidence="2 7" id="KW-0349">Heme</keyword>
<keyword evidence="9" id="KW-1185">Reference proteome</keyword>
<dbReference type="SUPFAM" id="SSF48264">
    <property type="entry name" value="Cytochrome P450"/>
    <property type="match status" value="1"/>
</dbReference>
<comment type="caution">
    <text evidence="8">The sequence shown here is derived from an EMBL/GenBank/DDBJ whole genome shotgun (WGS) entry which is preliminary data.</text>
</comment>
<organism evidence="8 9">
    <name type="scientific">Ktedonobacter robiniae</name>
    <dbReference type="NCBI Taxonomy" id="2778365"/>
    <lineage>
        <taxon>Bacteria</taxon>
        <taxon>Bacillati</taxon>
        <taxon>Chloroflexota</taxon>
        <taxon>Ktedonobacteria</taxon>
        <taxon>Ktedonobacterales</taxon>
        <taxon>Ktedonobacteraceae</taxon>
        <taxon>Ktedonobacter</taxon>
    </lineage>
</organism>
<evidence type="ECO:0000256" key="6">
    <source>
        <dbReference type="ARBA" id="ARBA00043906"/>
    </source>
</evidence>
<evidence type="ECO:0000256" key="5">
    <source>
        <dbReference type="ARBA" id="ARBA00023004"/>
    </source>
</evidence>
<dbReference type="PROSITE" id="PS00086">
    <property type="entry name" value="CYTOCHROME_P450"/>
    <property type="match status" value="1"/>
</dbReference>
<protein>
    <recommendedName>
        <fullName evidence="10">Cytochrome P450</fullName>
    </recommendedName>
</protein>
<proteinExistence type="inferred from homology"/>
<sequence length="98" mass="11107">MLRSTMPSFTLKQRIHSFLAFARDPLAYFPFGAGPHSCIGMSLAMVELLLAVVTIVRSYQIERITEEPVEAKMQPSLRPVAFTMRVKKRVQGQLLVEQ</sequence>
<gene>
    <name evidence="8" type="ORF">KSB_68300</name>
</gene>
<evidence type="ECO:0000256" key="1">
    <source>
        <dbReference type="ARBA" id="ARBA00010617"/>
    </source>
</evidence>
<dbReference type="InterPro" id="IPR001128">
    <property type="entry name" value="Cyt_P450"/>
</dbReference>
<dbReference type="PANTHER" id="PTHR24302">
    <property type="entry name" value="CYTOCHROME P450 FAMILY 3"/>
    <property type="match status" value="1"/>
</dbReference>
<evidence type="ECO:0000313" key="9">
    <source>
        <dbReference type="Proteomes" id="UP000654345"/>
    </source>
</evidence>